<dbReference type="RefSeq" id="WP_044221141.1">
    <property type="nucleotide sequence ID" value="NZ_JBKAGJ010000023.1"/>
</dbReference>
<dbReference type="SMART" id="SM00089">
    <property type="entry name" value="PKD"/>
    <property type="match status" value="5"/>
</dbReference>
<dbReference type="InterPro" id="IPR051136">
    <property type="entry name" value="Intracellular_Lectin-GPT"/>
</dbReference>
<dbReference type="SUPFAM" id="SSF49299">
    <property type="entry name" value="PKD domain"/>
    <property type="match status" value="8"/>
</dbReference>
<dbReference type="NCBIfam" id="TIGR04131">
    <property type="entry name" value="Bac_Flav_CTERM"/>
    <property type="match status" value="1"/>
</dbReference>
<dbReference type="OrthoDB" id="9805017at2"/>
<feature type="domain" description="PKD/Chitinase" evidence="2">
    <location>
        <begin position="1148"/>
        <end position="1229"/>
    </location>
</feature>
<dbReference type="Gene3D" id="2.60.120.200">
    <property type="match status" value="1"/>
</dbReference>
<dbReference type="CDD" id="cd01951">
    <property type="entry name" value="lectin_L-type"/>
    <property type="match status" value="1"/>
</dbReference>
<dbReference type="InterPro" id="IPR013783">
    <property type="entry name" value="Ig-like_fold"/>
</dbReference>
<dbReference type="InterPro" id="IPR035986">
    <property type="entry name" value="PKD_dom_sf"/>
</dbReference>
<dbReference type="GO" id="GO:0004553">
    <property type="term" value="F:hydrolase activity, hydrolyzing O-glycosyl compounds"/>
    <property type="evidence" value="ECO:0007669"/>
    <property type="project" value="UniProtKB-ARBA"/>
</dbReference>
<dbReference type="InterPro" id="IPR056573">
    <property type="entry name" value="Lectin_L-type_dom"/>
</dbReference>
<reference evidence="3 4" key="1">
    <citation type="journal article" date="2014" name="Int. J. Syst. Evol. Microbiol.">
        <title>Phaeodactylibacter xiamenensis gen. nov., sp. nov., a member of the family Saprospiraceae isolated from the marine alga Phaeodactylum tricornutum.</title>
        <authorList>
            <person name="Chen Z.Jr."/>
            <person name="Lei X."/>
            <person name="Lai Q."/>
            <person name="Li Y."/>
            <person name="Zhang B."/>
            <person name="Zhang J."/>
            <person name="Zhang H."/>
            <person name="Yang L."/>
            <person name="Zheng W."/>
            <person name="Tian Y."/>
            <person name="Yu Z."/>
            <person name="Xu H.Jr."/>
            <person name="Zheng T."/>
        </authorList>
    </citation>
    <scope>NUCLEOTIDE SEQUENCE [LARGE SCALE GENOMIC DNA]</scope>
    <source>
        <strain evidence="3 4">KD52</strain>
    </source>
</reference>
<dbReference type="InterPro" id="IPR013320">
    <property type="entry name" value="ConA-like_dom_sf"/>
</dbReference>
<dbReference type="GO" id="GO:0005975">
    <property type="term" value="P:carbohydrate metabolic process"/>
    <property type="evidence" value="ECO:0007669"/>
    <property type="project" value="UniProtKB-ARBA"/>
</dbReference>
<gene>
    <name evidence="3" type="ORF">IX84_13390</name>
</gene>
<dbReference type="STRING" id="1524460.IX84_13390"/>
<feature type="domain" description="PKD/Chitinase" evidence="2">
    <location>
        <begin position="229"/>
        <end position="306"/>
    </location>
</feature>
<proteinExistence type="predicted"/>
<name>A0A098S9J5_9BACT</name>
<dbReference type="Pfam" id="PF13585">
    <property type="entry name" value="CHU_C"/>
    <property type="match status" value="1"/>
</dbReference>
<dbReference type="EMBL" id="JPOS01000033">
    <property type="protein sequence ID" value="KGE87762.1"/>
    <property type="molecule type" value="Genomic_DNA"/>
</dbReference>
<dbReference type="SUPFAM" id="SSF49899">
    <property type="entry name" value="Concanavalin A-like lectins/glucanases"/>
    <property type="match status" value="1"/>
</dbReference>
<dbReference type="PANTHER" id="PTHR12223">
    <property type="entry name" value="VESICULAR MANNOSE-BINDING LECTIN"/>
    <property type="match status" value="1"/>
</dbReference>
<dbReference type="CDD" id="cd00146">
    <property type="entry name" value="PKD"/>
    <property type="match status" value="1"/>
</dbReference>
<feature type="domain" description="PKD/Chitinase" evidence="2">
    <location>
        <begin position="307"/>
        <end position="388"/>
    </location>
</feature>
<sequence length="2154" mass="222123">MRTLLLPSFLLMALAIYGQIPCNGEFLLSGTAVQQGDCIQLTASTTAQQGCAWLNTPVDFSQPFTHNMSANFGVVDGSGADGICLIYQTGGPTICGISGGGMGAQGIANSFIVEFDTWDNGSLQSDIAPDHSAISINGDLNNQQNGPVALPNIEDGQNHTITFSWNPVGNQYTVVFDGNTIMSGSFDIINQCFGGNTLAYWGYTASTGAAFNTQSVCPILPPPIPTDAGADVIVPCASAQITLDGTGTAVGPYTYSWSSPNGGTIISGGNTLTPTVMGAGTYILTLTDPNGGCQETDEVVVNIDPLEVNINAPAFAPCAGGEVLLDGSASSSGGFITYQWSTPNGLLLSAPNQPTVLAGAPGTYTLTITYNDGQVVCTEQESVTLQPNIDIPVATATGGDITCNNPVVALNGLGPYIGPQFSYQWITSDGLIVSGAQTLTPVVSQPGLYTLTVVNTNTNCMSQVTVEVEDETDPPVAAASAIGELGCNTSQVTLTGAGSATGQQIEYSWQTNDGNIVSGANTLTPTVDAPGNYVLLVTNEETGCFSIADVTVAASAPGPAVDIIVTDTLNCAIESVTLDASGSEQSTDFIYDWTTTDGLLLSGADTLVATAGAPGTYYFSVSDTLTNCITTDSVVVIQQLSMPVADAGPDQSLDCGTTSVSLDGSGTGLPAGYVPIWSTPNGSLLNGGQTLTPTAGGPGLYILTVLDTITQCSGTDTVLIVNDGNVPSVSIAMPDTLDCATSSIDLIGNGATAGGNGFTVAWSSTDGHPITNASQLTATVTEPGTYTLEILDTLNDCSAIASVLVLQDTLLPIASIEDTDTLTCTNTMLALDGTGSSSGQIFDLQWNTSDGHIITGSETYTPVVNEPGTYVLEVLNLQNQCSSTASITVAQDTTAPVANIIPPSTITCALPAVMLSAQGTSTGPNIAYNWSTTDGVILSGTQSLSPEVNASGTYTLQVANSLNGCSSTATVFVPADTLPPVAAAGPDDTLNCYQPALQLGSSNTSAGSRFTYDWSGSSPITGDTTTPMPLVETGGTFQLVVTDTVNGCQASDSVTLTEDFEAPVATLAMPDTLNCVDSLVTLNGSGSSTNGNFRYEWTALNSGVMFVSNNPTAEVTAAGPYVLEVGNLDNGCTATDTVEVFQDTNLPVAAIELADTLTCAQSQVTLNAALSNSNNNLSLQWSTMNGNILSGQNGLQPVVDAPGVYDLVVTDLNNDCTVNASVAVAIDTVSPALALSPTGVLNCRDTILTLNGSTPAPAAQWTWSTTDGNLLSGADTPTPAIDAPGTYQATVVNPANGCTNSIFRTVLQDIALPNITIAPAAVLTCTRTSVLLNGSASDQAPGWEITWQAPDGNSINDTLLAEVDMPGTYTLEILNTDNFCRNMAAISVVQDTLQPTVALLPADTLDCATPTIALSSNVSTTAAPAYQWTSVDGQILSGANSLNATAGTPGWYYFTATNENNGCQTVDSLLVLQDTIAPALATLAPAPLTCTAPQTWLNAATGSNPTWTYSWTAANGGLLNSPADSNAVEVTAAGTYQVLVNNPENACTATQSYTVTMDTLSPIVSIAQPDTLNCAVSSVPLAGNGSDSGNGFSLSWNTDDGQLSGQTNQPDATANAPGTYTLFIENLINGCTANQSVVVPQDTLAPIAQIAVADTLNCNSSSILLDATGSSTGNTFAYAWTTGTGLLLSGADGLQPEAGAAGEYTLEVTNLQNFCSTTSSVTVPIDTLSPTVSLAPPAVLNCDQNSVPLSGDVSNAGTGYDLIWNGPAGGFLSGQDGLEPVVAQPGTYSLTITNPNNGCSSAASVAVTQDITPPTAAAGTDFIIPCFPELRQLDGSNSSTGPTFSYSWSSTDGAILDDSTTLNPAIDAPGTYTLLVTNTENGCTATDAVEVSQDIPEATSTTIQPLCFGDSGQISFENISGGAPPYVYSINGGDTYENTPSFQVQAPGTYTLIVQDVNGCEAVLTTSIVQPDSLVVLMAPETAEINYGESQTIQLQSNYPLGELTNITWSPNPGLDCYDCLSPVASPRLSTVYQVTATNANGCRDQASIRIIVKKDIPVYIPTAFSPNGDGNNDWFTVYAGQGTITNIRSMQIFNRWGEQVFQNHNFQPNVPAEGWDGLFRNQYLNPGVFAYVVEVEYFDGTTDLLKGDVTLAR</sequence>
<evidence type="ECO:0000256" key="1">
    <source>
        <dbReference type="SAM" id="MobiDB-lite"/>
    </source>
</evidence>
<feature type="domain" description="PKD/Chitinase" evidence="2">
    <location>
        <begin position="897"/>
        <end position="978"/>
    </location>
</feature>
<keyword evidence="4" id="KW-1185">Reference proteome</keyword>
<evidence type="ECO:0000259" key="2">
    <source>
        <dbReference type="SMART" id="SM00089"/>
    </source>
</evidence>
<dbReference type="PANTHER" id="PTHR12223:SF19">
    <property type="entry name" value="LEGUME LECTIN DOMAIN-CONTAINING PROTEIN"/>
    <property type="match status" value="1"/>
</dbReference>
<dbReference type="Gene3D" id="2.60.40.10">
    <property type="entry name" value="Immunoglobulins"/>
    <property type="match status" value="8"/>
</dbReference>
<dbReference type="Pfam" id="PF18483">
    <property type="entry name" value="Lectin_L-type_dom"/>
    <property type="match status" value="1"/>
</dbReference>
<evidence type="ECO:0000313" key="3">
    <source>
        <dbReference type="EMBL" id="KGE87762.1"/>
    </source>
</evidence>
<evidence type="ECO:0000313" key="4">
    <source>
        <dbReference type="Proteomes" id="UP000029736"/>
    </source>
</evidence>
<dbReference type="InterPro" id="IPR022409">
    <property type="entry name" value="PKD/Chitinase_dom"/>
</dbReference>
<dbReference type="InterPro" id="IPR026341">
    <property type="entry name" value="T9SS_type_B"/>
</dbReference>
<feature type="domain" description="PKD/Chitinase" evidence="2">
    <location>
        <begin position="398"/>
        <end position="469"/>
    </location>
</feature>
<feature type="region of interest" description="Disordered" evidence="1">
    <location>
        <begin position="1590"/>
        <end position="1612"/>
    </location>
</feature>
<accession>A0A098S9J5</accession>
<dbReference type="Proteomes" id="UP000029736">
    <property type="component" value="Unassembled WGS sequence"/>
</dbReference>
<comment type="caution">
    <text evidence="3">The sequence shown here is derived from an EMBL/GenBank/DDBJ whole genome shotgun (WGS) entry which is preliminary data.</text>
</comment>
<protein>
    <recommendedName>
        <fullName evidence="2">PKD/Chitinase domain-containing protein</fullName>
    </recommendedName>
</protein>
<organism evidence="3 4">
    <name type="scientific">Phaeodactylibacter xiamenensis</name>
    <dbReference type="NCBI Taxonomy" id="1524460"/>
    <lineage>
        <taxon>Bacteria</taxon>
        <taxon>Pseudomonadati</taxon>
        <taxon>Bacteroidota</taxon>
        <taxon>Saprospiria</taxon>
        <taxon>Saprospirales</taxon>
        <taxon>Haliscomenobacteraceae</taxon>
        <taxon>Phaeodactylibacter</taxon>
    </lineage>
</organism>